<evidence type="ECO:0000313" key="2">
    <source>
        <dbReference type="Proteomes" id="UP000219440"/>
    </source>
</evidence>
<dbReference type="EMBL" id="OCST01000001">
    <property type="protein sequence ID" value="SOE47255.1"/>
    <property type="molecule type" value="Genomic_DNA"/>
</dbReference>
<dbReference type="OrthoDB" id="5116381at2"/>
<dbReference type="AlphaFoldDB" id="A0A2C8YAI8"/>
<dbReference type="RefSeq" id="WP_097059394.1">
    <property type="nucleotide sequence ID" value="NZ_BMLC01000002.1"/>
</dbReference>
<gene>
    <name evidence="1" type="ORF">SAMN06296378_0206</name>
</gene>
<name>A0A2C8YAI8_9MICO</name>
<proteinExistence type="predicted"/>
<reference evidence="1 2" key="1">
    <citation type="submission" date="2017-09" db="EMBL/GenBank/DDBJ databases">
        <authorList>
            <person name="Ehlers B."/>
            <person name="Leendertz F.H."/>
        </authorList>
    </citation>
    <scope>NUCLEOTIDE SEQUENCE [LARGE SCALE GENOMIC DNA]</scope>
    <source>
        <strain evidence="1 2">CGMCC 1.05381</strain>
    </source>
</reference>
<protein>
    <submittedName>
        <fullName evidence="1">Uncharacterized protein</fullName>
    </submittedName>
</protein>
<organism evidence="1 2">
    <name type="scientific">Salinibacterium xinjiangense</name>
    <dbReference type="NCBI Taxonomy" id="386302"/>
    <lineage>
        <taxon>Bacteria</taxon>
        <taxon>Bacillati</taxon>
        <taxon>Actinomycetota</taxon>
        <taxon>Actinomycetes</taxon>
        <taxon>Micrococcales</taxon>
        <taxon>Microbacteriaceae</taxon>
        <taxon>Salinibacterium</taxon>
    </lineage>
</organism>
<dbReference type="Proteomes" id="UP000219440">
    <property type="component" value="Unassembled WGS sequence"/>
</dbReference>
<evidence type="ECO:0000313" key="1">
    <source>
        <dbReference type="EMBL" id="SOE47255.1"/>
    </source>
</evidence>
<sequence length="159" mass="17290">MAVGPRVVFVRFQSADSPKLTPWIAHVSRVVGRTARATVPVVGDSRIVWQLVSANNRELARSVDVYGTFESATAGAQHVVDSSADSVIEQVSESGRGVYGWFTTVDGVPVMTCARWYVTDRDRRHSIEIARKAIVSATLHTGARLNLPALMGGDLGRQR</sequence>
<keyword evidence="2" id="KW-1185">Reference proteome</keyword>
<accession>A0A2C8YAI8</accession>